<dbReference type="InterPro" id="IPR036291">
    <property type="entry name" value="NAD(P)-bd_dom_sf"/>
</dbReference>
<feature type="domain" description="GFO/IDH/MocA-like oxidoreductase" evidence="2">
    <location>
        <begin position="131"/>
        <end position="226"/>
    </location>
</feature>
<evidence type="ECO:0000259" key="1">
    <source>
        <dbReference type="Pfam" id="PF01408"/>
    </source>
</evidence>
<protein>
    <submittedName>
        <fullName evidence="3">Gfo/Idh/MocA family protein</fullName>
    </submittedName>
</protein>
<evidence type="ECO:0000313" key="4">
    <source>
        <dbReference type="Proteomes" id="UP001595721"/>
    </source>
</evidence>
<name>A0ABV7R8T1_9RHOB</name>
<sequence>MRVLVAGLGNMGRSHALAWAAMPGAELVGLVNRSAVALPPELAAIPQHRDFHRALADLCPDLVVVATYSDSHAEYAIAAMRAGAHVFVEKPLATTVADARRVVEMAEATGRKLVVGYILRHHPSWQRLIAEARALGGPYVFRLNLNQQSSGPTWDVHKALMRTTPPIVDCGVHYVDVMCQITDARPVEVRGMGLRLSDEIAPDMYNYGHFQVMFEDGSLGWYEAGWGPMMSDTAFFVKDVISPNGAVSIRMSEDARSDDIDTHTQTSKLRLHRVGQPDQDLSMTGEPDHQELCNAEARFMARAIAEGIDLTRHMQDAVASLAVCLAADESVRTGRPVRLT</sequence>
<dbReference type="Gene3D" id="3.30.360.10">
    <property type="entry name" value="Dihydrodipicolinate Reductase, domain 2"/>
    <property type="match status" value="1"/>
</dbReference>
<evidence type="ECO:0000313" key="3">
    <source>
        <dbReference type="EMBL" id="MFC3530157.1"/>
    </source>
</evidence>
<dbReference type="EMBL" id="JBHRXJ010000020">
    <property type="protein sequence ID" value="MFC3530157.1"/>
    <property type="molecule type" value="Genomic_DNA"/>
</dbReference>
<keyword evidence="4" id="KW-1185">Reference proteome</keyword>
<dbReference type="InterPro" id="IPR051450">
    <property type="entry name" value="Gfo/Idh/MocA_Oxidoreductases"/>
</dbReference>
<evidence type="ECO:0000259" key="2">
    <source>
        <dbReference type="Pfam" id="PF22725"/>
    </source>
</evidence>
<dbReference type="PANTHER" id="PTHR43377:SF1">
    <property type="entry name" value="BILIVERDIN REDUCTASE A"/>
    <property type="match status" value="1"/>
</dbReference>
<dbReference type="PANTHER" id="PTHR43377">
    <property type="entry name" value="BILIVERDIN REDUCTASE A"/>
    <property type="match status" value="1"/>
</dbReference>
<dbReference type="InterPro" id="IPR000683">
    <property type="entry name" value="Gfo/Idh/MocA-like_OxRdtase_N"/>
</dbReference>
<dbReference type="SUPFAM" id="SSF51735">
    <property type="entry name" value="NAD(P)-binding Rossmann-fold domains"/>
    <property type="match status" value="1"/>
</dbReference>
<dbReference type="Gene3D" id="3.40.50.720">
    <property type="entry name" value="NAD(P)-binding Rossmann-like Domain"/>
    <property type="match status" value="1"/>
</dbReference>
<feature type="domain" description="Gfo/Idh/MocA-like oxidoreductase N-terminal" evidence="1">
    <location>
        <begin position="1"/>
        <end position="117"/>
    </location>
</feature>
<dbReference type="Pfam" id="PF01408">
    <property type="entry name" value="GFO_IDH_MocA"/>
    <property type="match status" value="1"/>
</dbReference>
<organism evidence="3 4">
    <name type="scientific">Paracoccus mangrovi</name>
    <dbReference type="NCBI Taxonomy" id="1715645"/>
    <lineage>
        <taxon>Bacteria</taxon>
        <taxon>Pseudomonadati</taxon>
        <taxon>Pseudomonadota</taxon>
        <taxon>Alphaproteobacteria</taxon>
        <taxon>Rhodobacterales</taxon>
        <taxon>Paracoccaceae</taxon>
        <taxon>Paracoccus</taxon>
    </lineage>
</organism>
<dbReference type="InterPro" id="IPR055170">
    <property type="entry name" value="GFO_IDH_MocA-like_dom"/>
</dbReference>
<dbReference type="Pfam" id="PF22725">
    <property type="entry name" value="GFO_IDH_MocA_C3"/>
    <property type="match status" value="1"/>
</dbReference>
<dbReference type="Proteomes" id="UP001595721">
    <property type="component" value="Unassembled WGS sequence"/>
</dbReference>
<accession>A0ABV7R8T1</accession>
<comment type="caution">
    <text evidence="3">The sequence shown here is derived from an EMBL/GenBank/DDBJ whole genome shotgun (WGS) entry which is preliminary data.</text>
</comment>
<reference evidence="4" key="1">
    <citation type="journal article" date="2019" name="Int. J. Syst. Evol. Microbiol.">
        <title>The Global Catalogue of Microorganisms (GCM) 10K type strain sequencing project: providing services to taxonomists for standard genome sequencing and annotation.</title>
        <authorList>
            <consortium name="The Broad Institute Genomics Platform"/>
            <consortium name="The Broad Institute Genome Sequencing Center for Infectious Disease"/>
            <person name="Wu L."/>
            <person name="Ma J."/>
        </authorList>
    </citation>
    <scope>NUCLEOTIDE SEQUENCE [LARGE SCALE GENOMIC DNA]</scope>
    <source>
        <strain evidence="4">KCTC 42899</strain>
    </source>
</reference>
<gene>
    <name evidence="3" type="ORF">ACFOMH_18465</name>
</gene>
<dbReference type="SUPFAM" id="SSF55347">
    <property type="entry name" value="Glyceraldehyde-3-phosphate dehydrogenase-like, C-terminal domain"/>
    <property type="match status" value="1"/>
</dbReference>
<proteinExistence type="predicted"/>
<dbReference type="RefSeq" id="WP_377746314.1">
    <property type="nucleotide sequence ID" value="NZ_JBHRXJ010000020.1"/>
</dbReference>